<protein>
    <submittedName>
        <fullName evidence="1">Uncharacterized protein</fullName>
    </submittedName>
</protein>
<dbReference type="EMBL" id="CP159254">
    <property type="protein sequence ID" value="XCG51864.1"/>
    <property type="molecule type" value="Genomic_DNA"/>
</dbReference>
<name>A0AAU8CY38_9HYPH</name>
<dbReference type="AlphaFoldDB" id="A0AAU8CY38"/>
<reference evidence="1" key="1">
    <citation type="submission" date="2024-06" db="EMBL/GenBank/DDBJ databases">
        <title>Mesorhizobium karijinii sp. nov., a symbiont of the iconic Swainsona formosa from arid Australia.</title>
        <authorList>
            <person name="Hill Y.J."/>
            <person name="Watkin E.L.J."/>
            <person name="O'Hara G.W."/>
            <person name="Terpolilli J."/>
            <person name="Tye M.L."/>
            <person name="Kohlmeier M.G."/>
        </authorList>
    </citation>
    <scope>NUCLEOTIDE SEQUENCE</scope>
    <source>
        <strain evidence="1">WSM2240</strain>
        <plasmid evidence="1">pMk2240C</plasmid>
    </source>
</reference>
<proteinExistence type="predicted"/>
<keyword evidence="1" id="KW-0614">Plasmid</keyword>
<sequence length="286" mass="31944">MSTVFGKTSEIYGRIINDIAPDLIKEKYTFEELSEFERKSLNEETGREYSGRVYWTEMLNRAHMASVASVFRTTRWIEVAIREHEAGSLYGCASACRSLIESAGDIGHSLSPVAHTLARIKEAVKAEISGHAPDAMIISKELEDSLIHFSHARKVAKTEIAPDSHKAMQTFKYIDYVDRMKIPGVKPLYAKLCEIVHPAADSVSVTFVSEDGAWLADPRNESAVLETLLSERRSTLSGVVMASYNAPLLILKTLHSFDLFTKLSGLRKYGFDDIPEWQKIASALRS</sequence>
<organism evidence="1">
    <name type="scientific">Mesorhizobium sp. WSM2240</name>
    <dbReference type="NCBI Taxonomy" id="3228851"/>
    <lineage>
        <taxon>Bacteria</taxon>
        <taxon>Pseudomonadati</taxon>
        <taxon>Pseudomonadota</taxon>
        <taxon>Alphaproteobacteria</taxon>
        <taxon>Hyphomicrobiales</taxon>
        <taxon>Phyllobacteriaceae</taxon>
        <taxon>Mesorhizobium</taxon>
    </lineage>
</organism>
<dbReference type="RefSeq" id="WP_353646129.1">
    <property type="nucleotide sequence ID" value="NZ_CP159254.1"/>
</dbReference>
<accession>A0AAU8CY38</accession>
<geneLocation type="plasmid" evidence="1">
    <name>pMk2240C</name>
</geneLocation>
<gene>
    <name evidence="1" type="ORF">ABVK50_28885</name>
</gene>
<evidence type="ECO:0000313" key="1">
    <source>
        <dbReference type="EMBL" id="XCG51864.1"/>
    </source>
</evidence>